<evidence type="ECO:0000313" key="5">
    <source>
        <dbReference type="Proteomes" id="UP000663853"/>
    </source>
</evidence>
<evidence type="ECO:0000313" key="4">
    <source>
        <dbReference type="EMBL" id="CAE6504483.1"/>
    </source>
</evidence>
<proteinExistence type="predicted"/>
<evidence type="ECO:0000256" key="1">
    <source>
        <dbReference type="ARBA" id="ARBA00004123"/>
    </source>
</evidence>
<reference evidence="4" key="1">
    <citation type="submission" date="2021-01" db="EMBL/GenBank/DDBJ databases">
        <authorList>
            <person name="Kaushik A."/>
        </authorList>
    </citation>
    <scope>NUCLEOTIDE SEQUENCE</scope>
    <source>
        <strain evidence="4">AG6-10EEA</strain>
    </source>
</reference>
<feature type="compositionally biased region" description="Low complexity" evidence="3">
    <location>
        <begin position="64"/>
        <end position="96"/>
    </location>
</feature>
<sequence>MRQPTCLKCEEGGLECLGYSHNRRGVVSIAPSRVLKPRAIMPKPKGQGTGNSSLAQPRGISLRSKPGSEGSCSESSPPSELGVHPEGTGSFGSLSSGSSLSTTLYCSDPGMSLQQQDCSAHSLTTRDYLHLFAPKPHARRTTEVPLLLDQLVRIFSRLPASPSDPTMAYLNGPQFEMYVSSLFDRIMEHAYFKPMKKHSEQLHGMVILRLRNSCSSRWFMLLWTRICENIVNRDQSQTELHIRWMSDLEVAVRTRLTQDPTPREAEYLRGDWLGISLLKSAFGRNANAYQVIRSATPAFLQEAYSLPGLWLNTTDPTLIPLRTIIGSGHHALSSFTLTDCTTAMIFNLPQQVEYDTSVGTLPKEFLSHEWAHGTPAEFQILLADINACRDRRPGARDWRELECVLVHWEAQRTQNDGTWESWMVVAWLAVQESWRLALLLYLYMAVCGTSSDDPRIQVCVTQILRVVGTVKKHEPTDIDIPFFVQYLMAGICAQSEKHRKLIRSKLSDEMMYAADFVPVLDHLWHSAASGGYPITWGDYVYTRETLLPVSL</sequence>
<feature type="region of interest" description="Disordered" evidence="3">
    <location>
        <begin position="37"/>
        <end position="96"/>
    </location>
</feature>
<dbReference type="Proteomes" id="UP000663853">
    <property type="component" value="Unassembled WGS sequence"/>
</dbReference>
<protein>
    <submittedName>
        <fullName evidence="4">Uncharacterized protein</fullName>
    </submittedName>
</protein>
<evidence type="ECO:0000256" key="3">
    <source>
        <dbReference type="SAM" id="MobiDB-lite"/>
    </source>
</evidence>
<dbReference type="GO" id="GO:0045944">
    <property type="term" value="P:positive regulation of transcription by RNA polymerase II"/>
    <property type="evidence" value="ECO:0007669"/>
    <property type="project" value="TreeGrafter"/>
</dbReference>
<dbReference type="GO" id="GO:0005634">
    <property type="term" value="C:nucleus"/>
    <property type="evidence" value="ECO:0007669"/>
    <property type="project" value="UniProtKB-SubCell"/>
</dbReference>
<organism evidence="4 5">
    <name type="scientific">Rhizoctonia solani</name>
    <dbReference type="NCBI Taxonomy" id="456999"/>
    <lineage>
        <taxon>Eukaryota</taxon>
        <taxon>Fungi</taxon>
        <taxon>Dikarya</taxon>
        <taxon>Basidiomycota</taxon>
        <taxon>Agaricomycotina</taxon>
        <taxon>Agaricomycetes</taxon>
        <taxon>Cantharellales</taxon>
        <taxon>Ceratobasidiaceae</taxon>
        <taxon>Rhizoctonia</taxon>
    </lineage>
</organism>
<dbReference type="PANTHER" id="PTHR37534">
    <property type="entry name" value="TRANSCRIPTIONAL ACTIVATOR PROTEIN UGA3"/>
    <property type="match status" value="1"/>
</dbReference>
<name>A0A8H3CZV5_9AGAM</name>
<keyword evidence="2" id="KW-0539">Nucleus</keyword>
<dbReference type="InterPro" id="IPR021858">
    <property type="entry name" value="Fun_TF"/>
</dbReference>
<dbReference type="GO" id="GO:0003700">
    <property type="term" value="F:DNA-binding transcription factor activity"/>
    <property type="evidence" value="ECO:0007669"/>
    <property type="project" value="TreeGrafter"/>
</dbReference>
<accession>A0A8H3CZV5</accession>
<dbReference type="Pfam" id="PF11951">
    <property type="entry name" value="Fungal_trans_2"/>
    <property type="match status" value="1"/>
</dbReference>
<dbReference type="GO" id="GO:0000976">
    <property type="term" value="F:transcription cis-regulatory region binding"/>
    <property type="evidence" value="ECO:0007669"/>
    <property type="project" value="TreeGrafter"/>
</dbReference>
<gene>
    <name evidence="4" type="ORF">RDB_LOCUS117489</name>
</gene>
<dbReference type="EMBL" id="CAJMXA010003581">
    <property type="protein sequence ID" value="CAE6504483.1"/>
    <property type="molecule type" value="Genomic_DNA"/>
</dbReference>
<dbReference type="AlphaFoldDB" id="A0A8H3CZV5"/>
<dbReference type="PANTHER" id="PTHR37534:SF23">
    <property type="entry name" value="ZN(II)2CYS6 TRANSCRIPTION FACTOR (EUROFUNG)"/>
    <property type="match status" value="1"/>
</dbReference>
<comment type="caution">
    <text evidence="4">The sequence shown here is derived from an EMBL/GenBank/DDBJ whole genome shotgun (WGS) entry which is preliminary data.</text>
</comment>
<evidence type="ECO:0000256" key="2">
    <source>
        <dbReference type="ARBA" id="ARBA00023242"/>
    </source>
</evidence>
<comment type="subcellular location">
    <subcellularLocation>
        <location evidence="1">Nucleus</location>
    </subcellularLocation>
</comment>